<name>A6K733_RAT</name>
<accession>A6K733</accession>
<organism evidence="1 2">
    <name type="scientific">Rattus norvegicus</name>
    <name type="common">Rat</name>
    <dbReference type="NCBI Taxonomy" id="10116"/>
    <lineage>
        <taxon>Eukaryota</taxon>
        <taxon>Metazoa</taxon>
        <taxon>Chordata</taxon>
        <taxon>Craniata</taxon>
        <taxon>Vertebrata</taxon>
        <taxon>Euteleostomi</taxon>
        <taxon>Mammalia</taxon>
        <taxon>Eutheria</taxon>
        <taxon>Euarchontoglires</taxon>
        <taxon>Glires</taxon>
        <taxon>Rodentia</taxon>
        <taxon>Myomorpha</taxon>
        <taxon>Muroidea</taxon>
        <taxon>Muridae</taxon>
        <taxon>Murinae</taxon>
        <taxon>Rattus</taxon>
    </lineage>
</organism>
<reference evidence="1 2" key="1">
    <citation type="submission" date="2005-09" db="EMBL/GenBank/DDBJ databases">
        <authorList>
            <person name="Mural R.J."/>
            <person name="Li P.W."/>
            <person name="Adams M.D."/>
            <person name="Amanatides P.G."/>
            <person name="Baden-Tillson H."/>
            <person name="Barnstead M."/>
            <person name="Chin S.H."/>
            <person name="Dew I."/>
            <person name="Evans C.A."/>
            <person name="Ferriera S."/>
            <person name="Flanigan M."/>
            <person name="Fosler C."/>
            <person name="Glodek A."/>
            <person name="Gu Z."/>
            <person name="Holt R.A."/>
            <person name="Jennings D."/>
            <person name="Kraft C.L."/>
            <person name="Lu F."/>
            <person name="Nguyen T."/>
            <person name="Nusskern D.R."/>
            <person name="Pfannkoch C.M."/>
            <person name="Sitter C."/>
            <person name="Sutton G.G."/>
            <person name="Venter J.C."/>
            <person name="Wang Z."/>
            <person name="Woodage T."/>
            <person name="Zheng X.H."/>
            <person name="Zhong F."/>
        </authorList>
    </citation>
    <scope>NUCLEOTIDE SEQUENCE [LARGE SCALE GENOMIC DNA]</scope>
    <source>
        <strain>BN</strain>
        <strain evidence="2">Sprague-Dawley</strain>
    </source>
</reference>
<dbReference type="Proteomes" id="UP000234681">
    <property type="component" value="Chromosome 3"/>
</dbReference>
<proteinExistence type="predicted"/>
<protein>
    <submittedName>
        <fullName evidence="1">RCG27611</fullName>
    </submittedName>
</protein>
<feature type="non-terminal residue" evidence="1">
    <location>
        <position position="49"/>
    </location>
</feature>
<sequence length="49" mass="5684">MNVHLYKSCYKPAFSWVWHLASNPGTALQILKFGMEGQREHKKHMAVVI</sequence>
<evidence type="ECO:0000313" key="2">
    <source>
        <dbReference type="Proteomes" id="UP000234681"/>
    </source>
</evidence>
<dbReference type="EMBL" id="CH474026">
    <property type="protein sequence ID" value="EDL95186.1"/>
    <property type="molecule type" value="Genomic_DNA"/>
</dbReference>
<evidence type="ECO:0000313" key="1">
    <source>
        <dbReference type="EMBL" id="EDL95186.1"/>
    </source>
</evidence>
<gene>
    <name evidence="1" type="ORF">rCG_27611</name>
</gene>
<dbReference type="AlphaFoldDB" id="A6K733"/>